<evidence type="ECO:0000313" key="2">
    <source>
        <dbReference type="EMBL" id="KAK3265493.1"/>
    </source>
</evidence>
<evidence type="ECO:0000313" key="3">
    <source>
        <dbReference type="Proteomes" id="UP001190700"/>
    </source>
</evidence>
<name>A0AAE0FTT1_9CHLO</name>
<dbReference type="AlphaFoldDB" id="A0AAE0FTT1"/>
<organism evidence="2 3">
    <name type="scientific">Cymbomonas tetramitiformis</name>
    <dbReference type="NCBI Taxonomy" id="36881"/>
    <lineage>
        <taxon>Eukaryota</taxon>
        <taxon>Viridiplantae</taxon>
        <taxon>Chlorophyta</taxon>
        <taxon>Pyramimonadophyceae</taxon>
        <taxon>Pyramimonadales</taxon>
        <taxon>Pyramimonadaceae</taxon>
        <taxon>Cymbomonas</taxon>
    </lineage>
</organism>
<evidence type="ECO:0000256" key="1">
    <source>
        <dbReference type="SAM" id="MobiDB-lite"/>
    </source>
</evidence>
<sequence>MFCYPCSDGESELSSSSSGSEEGYYETAEDLLSKKKSAKPRKPEADSVPDGPQERLQMRKALSIALCVLYRPLQAYLEEKSKLGGRAFKDKIIAELTAARQFKPGSNKLIIQTFAWLTFLGKSTSVVGCNLNFKVWIDPHYLNEEFGGHAGRTLLKMK</sequence>
<protein>
    <submittedName>
        <fullName evidence="2">Uncharacterized protein</fullName>
    </submittedName>
</protein>
<feature type="region of interest" description="Disordered" evidence="1">
    <location>
        <begin position="1"/>
        <end position="53"/>
    </location>
</feature>
<dbReference type="Proteomes" id="UP001190700">
    <property type="component" value="Unassembled WGS sequence"/>
</dbReference>
<feature type="compositionally biased region" description="Low complexity" evidence="1">
    <location>
        <begin position="12"/>
        <end position="22"/>
    </location>
</feature>
<proteinExistence type="predicted"/>
<dbReference type="EMBL" id="LGRX02013880">
    <property type="protein sequence ID" value="KAK3265493.1"/>
    <property type="molecule type" value="Genomic_DNA"/>
</dbReference>
<accession>A0AAE0FTT1</accession>
<keyword evidence="3" id="KW-1185">Reference proteome</keyword>
<reference evidence="2 3" key="1">
    <citation type="journal article" date="2015" name="Genome Biol. Evol.">
        <title>Comparative Genomics of a Bacterivorous Green Alga Reveals Evolutionary Causalities and Consequences of Phago-Mixotrophic Mode of Nutrition.</title>
        <authorList>
            <person name="Burns J.A."/>
            <person name="Paasch A."/>
            <person name="Narechania A."/>
            <person name="Kim E."/>
        </authorList>
    </citation>
    <scope>NUCLEOTIDE SEQUENCE [LARGE SCALE GENOMIC DNA]</scope>
    <source>
        <strain evidence="2 3">PLY_AMNH</strain>
    </source>
</reference>
<gene>
    <name evidence="2" type="ORF">CYMTET_25826</name>
</gene>
<comment type="caution">
    <text evidence="2">The sequence shown here is derived from an EMBL/GenBank/DDBJ whole genome shotgun (WGS) entry which is preliminary data.</text>
</comment>